<keyword evidence="3" id="KW-1185">Reference proteome</keyword>
<dbReference type="EMBL" id="BMAO01031840">
    <property type="protein sequence ID" value="GFQ77966.1"/>
    <property type="molecule type" value="Genomic_DNA"/>
</dbReference>
<evidence type="ECO:0000313" key="2">
    <source>
        <dbReference type="EMBL" id="GFQ77966.1"/>
    </source>
</evidence>
<evidence type="ECO:0000259" key="1">
    <source>
        <dbReference type="Pfam" id="PF13843"/>
    </source>
</evidence>
<name>A0A8X6FFA1_TRICU</name>
<dbReference type="AlphaFoldDB" id="A0A8X6FFA1"/>
<dbReference type="PANTHER" id="PTHR47272">
    <property type="entry name" value="DDE_TNP_1_7 DOMAIN-CONTAINING PROTEIN"/>
    <property type="match status" value="1"/>
</dbReference>
<dbReference type="OrthoDB" id="123207at2759"/>
<organism evidence="2 3">
    <name type="scientific">Trichonephila clavata</name>
    <name type="common">Joro spider</name>
    <name type="synonym">Nephila clavata</name>
    <dbReference type="NCBI Taxonomy" id="2740835"/>
    <lineage>
        <taxon>Eukaryota</taxon>
        <taxon>Metazoa</taxon>
        <taxon>Ecdysozoa</taxon>
        <taxon>Arthropoda</taxon>
        <taxon>Chelicerata</taxon>
        <taxon>Arachnida</taxon>
        <taxon>Araneae</taxon>
        <taxon>Araneomorphae</taxon>
        <taxon>Entelegynae</taxon>
        <taxon>Araneoidea</taxon>
        <taxon>Nephilidae</taxon>
        <taxon>Trichonephila</taxon>
    </lineage>
</organism>
<comment type="caution">
    <text evidence="2">The sequence shown here is derived from an EMBL/GenBank/DDBJ whole genome shotgun (WGS) entry which is preliminary data.</text>
</comment>
<feature type="non-terminal residue" evidence="2">
    <location>
        <position position="1"/>
    </location>
</feature>
<evidence type="ECO:0000313" key="3">
    <source>
        <dbReference type="Proteomes" id="UP000887116"/>
    </source>
</evidence>
<reference evidence="2" key="1">
    <citation type="submission" date="2020-07" db="EMBL/GenBank/DDBJ databases">
        <title>Multicomponent nature underlies the extraordinary mechanical properties of spider dragline silk.</title>
        <authorList>
            <person name="Kono N."/>
            <person name="Nakamura H."/>
            <person name="Mori M."/>
            <person name="Yoshida Y."/>
            <person name="Ohtoshi R."/>
            <person name="Malay A.D."/>
            <person name="Moran D.A.P."/>
            <person name="Tomita M."/>
            <person name="Numata K."/>
            <person name="Arakawa K."/>
        </authorList>
    </citation>
    <scope>NUCLEOTIDE SEQUENCE</scope>
</reference>
<gene>
    <name evidence="2" type="primary">PGBD3_15</name>
    <name evidence="2" type="ORF">TNCT_572731</name>
</gene>
<sequence>PSKPNPVGLKKICTCCTRWACLDFLIYTGADRVPVEDKQLYGLGGAVAKHLVGTIPTEKVIHLFTDRYFTGLEILDYLVSRNVYLTGTVMTNRTDGVAESFPKDTCMEKGSPVSRRREDRKTCLVKWKDKTSVLLLSSAFGIKPDGSCKRWAKEQRQRVDVRQPAIVRSYNTYMGRVDMMDRLISYYLISTRTKKWTMRVFAHFLNMATCNAWIMHIRHCKQCKVPLRNRLHLIDFKLVIAESLIKAEVSEEAVQERPQRKKNQQIVPLPVNDVRYDGIGHFPEHVKRENQMKCRFPGGPGKSRVRCIKCDLYLCLQNRNCFFEFHNK</sequence>
<dbReference type="InterPro" id="IPR029526">
    <property type="entry name" value="PGBD"/>
</dbReference>
<dbReference type="Pfam" id="PF13843">
    <property type="entry name" value="DDE_Tnp_1_7"/>
    <property type="match status" value="1"/>
</dbReference>
<accession>A0A8X6FFA1</accession>
<dbReference type="Proteomes" id="UP000887116">
    <property type="component" value="Unassembled WGS sequence"/>
</dbReference>
<feature type="domain" description="PiggyBac transposable element-derived protein" evidence="1">
    <location>
        <begin position="1"/>
        <end position="213"/>
    </location>
</feature>
<dbReference type="PANTHER" id="PTHR47272:SF2">
    <property type="entry name" value="PIGGYBAC TRANSPOSABLE ELEMENT-DERIVED PROTEIN 3-LIKE"/>
    <property type="match status" value="1"/>
</dbReference>
<proteinExistence type="predicted"/>
<protein>
    <submittedName>
        <fullName evidence="2">PiggyBac transposable element-derived protein 3</fullName>
    </submittedName>
</protein>